<feature type="transmembrane region" description="Helical" evidence="12">
    <location>
        <begin position="297"/>
        <end position="328"/>
    </location>
</feature>
<dbReference type="GO" id="GO:0005886">
    <property type="term" value="C:plasma membrane"/>
    <property type="evidence" value="ECO:0007669"/>
    <property type="project" value="UniProtKB-SubCell"/>
</dbReference>
<keyword evidence="6 12" id="KW-0812">Transmembrane</keyword>
<keyword evidence="8 12" id="KW-0630">Potassium</keyword>
<dbReference type="InterPro" id="IPR053951">
    <property type="entry name" value="K_trans_N"/>
</dbReference>
<feature type="domain" description="K+ potassium transporter integral membrane" evidence="13">
    <location>
        <begin position="22"/>
        <end position="472"/>
    </location>
</feature>
<keyword evidence="4 12" id="KW-1003">Cell membrane</keyword>
<feature type="transmembrane region" description="Helical" evidence="12">
    <location>
        <begin position="225"/>
        <end position="245"/>
    </location>
</feature>
<evidence type="ECO:0000256" key="8">
    <source>
        <dbReference type="ARBA" id="ARBA00022958"/>
    </source>
</evidence>
<dbReference type="GO" id="GO:0015079">
    <property type="term" value="F:potassium ion transmembrane transporter activity"/>
    <property type="evidence" value="ECO:0007669"/>
    <property type="project" value="UniProtKB-UniRule"/>
</dbReference>
<dbReference type="PANTHER" id="PTHR30540">
    <property type="entry name" value="OSMOTIC STRESS POTASSIUM TRANSPORTER"/>
    <property type="match status" value="1"/>
</dbReference>
<evidence type="ECO:0000256" key="11">
    <source>
        <dbReference type="ARBA" id="ARBA00023136"/>
    </source>
</evidence>
<evidence type="ECO:0000256" key="3">
    <source>
        <dbReference type="ARBA" id="ARBA00022448"/>
    </source>
</evidence>
<keyword evidence="10 12" id="KW-0406">Ion transport</keyword>
<protein>
    <recommendedName>
        <fullName evidence="12">Probable potassium transport system protein Kup</fullName>
    </recommendedName>
</protein>
<dbReference type="PANTHER" id="PTHR30540:SF79">
    <property type="entry name" value="LOW AFFINITY POTASSIUM TRANSPORT SYSTEM PROTEIN KUP"/>
    <property type="match status" value="1"/>
</dbReference>
<comment type="function">
    <text evidence="12">Transport of potassium into the cell. Likely operates as a K(+):H(+) symporter.</text>
</comment>
<comment type="catalytic activity">
    <reaction evidence="12">
        <text>K(+)(in) + H(+)(in) = K(+)(out) + H(+)(out)</text>
        <dbReference type="Rhea" id="RHEA:28490"/>
        <dbReference type="ChEBI" id="CHEBI:15378"/>
        <dbReference type="ChEBI" id="CHEBI:29103"/>
    </reaction>
</comment>
<evidence type="ECO:0000256" key="10">
    <source>
        <dbReference type="ARBA" id="ARBA00023065"/>
    </source>
</evidence>
<evidence type="ECO:0000256" key="6">
    <source>
        <dbReference type="ARBA" id="ARBA00022692"/>
    </source>
</evidence>
<evidence type="ECO:0000256" key="7">
    <source>
        <dbReference type="ARBA" id="ARBA00022847"/>
    </source>
</evidence>
<feature type="transmembrane region" description="Helical" evidence="12">
    <location>
        <begin position="435"/>
        <end position="452"/>
    </location>
</feature>
<proteinExistence type="inferred from homology"/>
<evidence type="ECO:0000256" key="12">
    <source>
        <dbReference type="HAMAP-Rule" id="MF_01522"/>
    </source>
</evidence>
<keyword evidence="11 12" id="KW-0472">Membrane</keyword>
<evidence type="ECO:0000256" key="2">
    <source>
        <dbReference type="ARBA" id="ARBA00007019"/>
    </source>
</evidence>
<evidence type="ECO:0000256" key="1">
    <source>
        <dbReference type="ARBA" id="ARBA00004141"/>
    </source>
</evidence>
<comment type="similarity">
    <text evidence="2 12">Belongs to the HAK/KUP transporter (TC 2.A.72) family.</text>
</comment>
<dbReference type="InterPro" id="IPR003855">
    <property type="entry name" value="K+_transporter"/>
</dbReference>
<dbReference type="Pfam" id="PF02705">
    <property type="entry name" value="K_trans"/>
    <property type="match status" value="1"/>
</dbReference>
<evidence type="ECO:0000259" key="14">
    <source>
        <dbReference type="Pfam" id="PF22776"/>
    </source>
</evidence>
<dbReference type="EMBL" id="AP021861">
    <property type="protein sequence ID" value="BBO31161.1"/>
    <property type="molecule type" value="Genomic_DNA"/>
</dbReference>
<comment type="subcellular location">
    <subcellularLocation>
        <location evidence="12">Cell membrane</location>
        <topology evidence="12">Multi-pass membrane protein</topology>
    </subcellularLocation>
    <subcellularLocation>
        <location evidence="1">Membrane</location>
        <topology evidence="1">Multi-pass membrane protein</topology>
    </subcellularLocation>
</comment>
<sequence>MCEDAALRRHPANCGNLPTRGLALAALGIVYGDIGTSPLYALQSCFVGDHSVATRPENILGVLSLILWALTLVVTVKYVIFILRADNHGEGGILALTALLSPLAKSPRRREIVITLGLFGAAFLYADGMITPAISVLSAVEGLRLAEPTLERYWIIAISITILLGLFRLQAKGTARVGTLFGPIMLAWFAVLAGLGVWHIMQSPGILAAVSPHHAVLFFANNGTAGFLVLGTVFLAVTGGEALYADVGHFGVRPIRLSWFAVVFPALLINYFGQGALLLQRPAAMANPLFEMTPHWALYPMIVLATMAAVIASQAIITGSFSLTFQAIQLGFCPRLKIKHTSAEQRGQIYIPAVNHLLMAATIALVLGFRTSTNLAAAYGIAISMTMTATTVLFFTLIAFHWKWSRWIAGAFVLVFLPIDLSFLTANLVKVINGGWFPLLMAGLIYLVMSTWREGRRLMLHEKGSSILPTEAYLAGLTTPLLQPASTAIYLTANAHGTPIAMQQNVVHNGVLHKHVVILRVETVETPRVAPGDRLHVQAIEGGVYRALLRYGFIERPNIPADLAAAKLGDEPVDLSNASYFLSREIILPSQNNGGMWRWREKLFAYMVRNTHAATLYFQLPAERVVEVGAQVEL</sequence>
<evidence type="ECO:0000313" key="16">
    <source>
        <dbReference type="Proteomes" id="UP000326837"/>
    </source>
</evidence>
<keyword evidence="3 12" id="KW-0813">Transport</keyword>
<keyword evidence="16" id="KW-1185">Reference proteome</keyword>
<keyword evidence="7 12" id="KW-0769">Symport</keyword>
<feature type="transmembrane region" description="Helical" evidence="12">
    <location>
        <begin position="349"/>
        <end position="369"/>
    </location>
</feature>
<dbReference type="InterPro" id="IPR053952">
    <property type="entry name" value="K_trans_C"/>
</dbReference>
<evidence type="ECO:0000259" key="13">
    <source>
        <dbReference type="Pfam" id="PF02705"/>
    </source>
</evidence>
<feature type="transmembrane region" description="Helical" evidence="12">
    <location>
        <begin position="152"/>
        <end position="169"/>
    </location>
</feature>
<feature type="transmembrane region" description="Helical" evidence="12">
    <location>
        <begin position="181"/>
        <end position="201"/>
    </location>
</feature>
<dbReference type="HAMAP" id="MF_01522">
    <property type="entry name" value="Kup"/>
    <property type="match status" value="1"/>
</dbReference>
<dbReference type="InterPro" id="IPR023051">
    <property type="entry name" value="Kup"/>
</dbReference>
<feature type="transmembrane region" description="Helical" evidence="12">
    <location>
        <begin position="375"/>
        <end position="400"/>
    </location>
</feature>
<evidence type="ECO:0000256" key="9">
    <source>
        <dbReference type="ARBA" id="ARBA00022989"/>
    </source>
</evidence>
<dbReference type="GO" id="GO:0015293">
    <property type="term" value="F:symporter activity"/>
    <property type="evidence" value="ECO:0007669"/>
    <property type="project" value="UniProtKB-UniRule"/>
</dbReference>
<dbReference type="Proteomes" id="UP000326837">
    <property type="component" value="Chromosome"/>
</dbReference>
<evidence type="ECO:0000256" key="4">
    <source>
        <dbReference type="ARBA" id="ARBA00022475"/>
    </source>
</evidence>
<dbReference type="AlphaFoldDB" id="A0A5K7X8S5"/>
<reference evidence="16" key="1">
    <citation type="submission" date="2019-10" db="EMBL/GenBank/DDBJ databases">
        <title>Lacipirellula parvula gen. nov., sp. nov., representing a lineage of planctomycetes widespread in freshwater anoxic habitats, and description of the family Lacipirellulaceae.</title>
        <authorList>
            <person name="Dedysh S.N."/>
            <person name="Kulichevskaya I.S."/>
            <person name="Beletsky A.V."/>
            <person name="Rakitin A.L."/>
            <person name="Mardanov A.V."/>
            <person name="Ivanova A.A."/>
            <person name="Saltykova V.X."/>
            <person name="Rijpstra W.I.C."/>
            <person name="Sinninghe Damste J.S."/>
            <person name="Ravin N.V."/>
        </authorList>
    </citation>
    <scope>NUCLEOTIDE SEQUENCE [LARGE SCALE GENOMIC DNA]</scope>
    <source>
        <strain evidence="16">PX69</strain>
    </source>
</reference>
<feature type="transmembrane region" description="Helical" evidence="12">
    <location>
        <begin position="21"/>
        <end position="42"/>
    </location>
</feature>
<feature type="transmembrane region" description="Helical" evidence="12">
    <location>
        <begin position="112"/>
        <end position="140"/>
    </location>
</feature>
<keyword evidence="5 12" id="KW-0633">Potassium transport</keyword>
<feature type="domain" description="K+ potassium transporter C-terminal" evidence="14">
    <location>
        <begin position="486"/>
        <end position="634"/>
    </location>
</feature>
<evidence type="ECO:0000256" key="5">
    <source>
        <dbReference type="ARBA" id="ARBA00022538"/>
    </source>
</evidence>
<feature type="transmembrane region" description="Helical" evidence="12">
    <location>
        <begin position="407"/>
        <end position="429"/>
    </location>
</feature>
<dbReference type="KEGG" id="lpav:PLANPX_0773"/>
<evidence type="ECO:0000313" key="15">
    <source>
        <dbReference type="EMBL" id="BBO31161.1"/>
    </source>
</evidence>
<organism evidence="15 16">
    <name type="scientific">Lacipirellula parvula</name>
    <dbReference type="NCBI Taxonomy" id="2650471"/>
    <lineage>
        <taxon>Bacteria</taxon>
        <taxon>Pseudomonadati</taxon>
        <taxon>Planctomycetota</taxon>
        <taxon>Planctomycetia</taxon>
        <taxon>Pirellulales</taxon>
        <taxon>Lacipirellulaceae</taxon>
        <taxon>Lacipirellula</taxon>
    </lineage>
</organism>
<dbReference type="Pfam" id="PF22776">
    <property type="entry name" value="K_trans_C"/>
    <property type="match status" value="1"/>
</dbReference>
<accession>A0A5K7X8S5</accession>
<keyword evidence="9 12" id="KW-1133">Transmembrane helix</keyword>
<name>A0A5K7X8S5_9BACT</name>
<feature type="transmembrane region" description="Helical" evidence="12">
    <location>
        <begin position="62"/>
        <end position="83"/>
    </location>
</feature>
<feature type="transmembrane region" description="Helical" evidence="12">
    <location>
        <begin position="257"/>
        <end position="277"/>
    </location>
</feature>
<gene>
    <name evidence="12" type="primary">kup</name>
    <name evidence="15" type="ORF">PLANPX_0773</name>
</gene>